<accession>A0A5N6N0P6</accession>
<comment type="caution">
    <text evidence="2">The sequence shown here is derived from an EMBL/GenBank/DDBJ whole genome shotgun (WGS) entry which is preliminary data.</text>
</comment>
<dbReference type="Proteomes" id="UP000326396">
    <property type="component" value="Linkage Group LG4"/>
</dbReference>
<protein>
    <submittedName>
        <fullName evidence="2">Uncharacterized protein</fullName>
    </submittedName>
</protein>
<dbReference type="EMBL" id="SZYD01000014">
    <property type="protein sequence ID" value="KAD4180168.1"/>
    <property type="molecule type" value="Genomic_DNA"/>
</dbReference>
<keyword evidence="3" id="KW-1185">Reference proteome</keyword>
<evidence type="ECO:0000256" key="1">
    <source>
        <dbReference type="SAM" id="Coils"/>
    </source>
</evidence>
<evidence type="ECO:0000313" key="2">
    <source>
        <dbReference type="EMBL" id="KAD4180168.1"/>
    </source>
</evidence>
<sequence length="410" mass="46310">MHWLGPEEKLKDLLPKKGQFNASSFDALKAEPTVPRSFSEHFLVMAGISRNCANLNVRPVMVYHGKPMGLFDRVKLSTGNGVVETTEAVSGNKSPILEEAASYIVAPVDTVLTNPGKRKSDVAPMTWAVHLIERRLSPVSLPIRPVLLQVTLPFLLARLRVDRERAVVCRSLPAVARPLRPLQDVEVNPSDPFVPDWKLTNCTFLDTPNLCREFMMSVRPPAEESQDMSLSHRRLSNEGCSAAINAFFSFIEIHQRYTKGVFENRDLKKKLAELQGKYTTLESNVMSLQSDKEQSTQLVKDMEIKNRHVQAVMQDGLNKKVKVIENMIKDRESDQARISVPESNVARLQDERHWLISTGMRNSFEKVRNSDEFLDMLAAMSTWGNEPVNVNEPTMCHQTLQTGEPMTPMM</sequence>
<proteinExistence type="predicted"/>
<reference evidence="2 3" key="1">
    <citation type="submission" date="2019-05" db="EMBL/GenBank/DDBJ databases">
        <title>Mikania micrantha, genome provides insights into the molecular mechanism of rapid growth.</title>
        <authorList>
            <person name="Liu B."/>
        </authorList>
    </citation>
    <scope>NUCLEOTIDE SEQUENCE [LARGE SCALE GENOMIC DNA]</scope>
    <source>
        <strain evidence="2">NLD-2019</strain>
        <tissue evidence="2">Leaf</tissue>
    </source>
</reference>
<feature type="coiled-coil region" evidence="1">
    <location>
        <begin position="264"/>
        <end position="291"/>
    </location>
</feature>
<evidence type="ECO:0000313" key="3">
    <source>
        <dbReference type="Proteomes" id="UP000326396"/>
    </source>
</evidence>
<keyword evidence="1" id="KW-0175">Coiled coil</keyword>
<gene>
    <name evidence="2" type="ORF">E3N88_28759</name>
</gene>
<organism evidence="2 3">
    <name type="scientific">Mikania micrantha</name>
    <name type="common">bitter vine</name>
    <dbReference type="NCBI Taxonomy" id="192012"/>
    <lineage>
        <taxon>Eukaryota</taxon>
        <taxon>Viridiplantae</taxon>
        <taxon>Streptophyta</taxon>
        <taxon>Embryophyta</taxon>
        <taxon>Tracheophyta</taxon>
        <taxon>Spermatophyta</taxon>
        <taxon>Magnoliopsida</taxon>
        <taxon>eudicotyledons</taxon>
        <taxon>Gunneridae</taxon>
        <taxon>Pentapetalae</taxon>
        <taxon>asterids</taxon>
        <taxon>campanulids</taxon>
        <taxon>Asterales</taxon>
        <taxon>Asteraceae</taxon>
        <taxon>Asteroideae</taxon>
        <taxon>Heliantheae alliance</taxon>
        <taxon>Eupatorieae</taxon>
        <taxon>Mikania</taxon>
    </lineage>
</organism>
<name>A0A5N6N0P6_9ASTR</name>
<dbReference type="AlphaFoldDB" id="A0A5N6N0P6"/>